<dbReference type="SUPFAM" id="SSF55469">
    <property type="entry name" value="FMN-dependent nitroreductase-like"/>
    <property type="match status" value="1"/>
</dbReference>
<evidence type="ECO:0000313" key="8">
    <source>
        <dbReference type="Proteomes" id="UP000614811"/>
    </source>
</evidence>
<dbReference type="CDD" id="cd02136">
    <property type="entry name" value="PnbA_NfnB-like"/>
    <property type="match status" value="1"/>
</dbReference>
<evidence type="ECO:0000259" key="6">
    <source>
        <dbReference type="Pfam" id="PF00881"/>
    </source>
</evidence>
<dbReference type="Proteomes" id="UP000614811">
    <property type="component" value="Unassembled WGS sequence"/>
</dbReference>
<dbReference type="Pfam" id="PF00881">
    <property type="entry name" value="Nitroreductase"/>
    <property type="match status" value="1"/>
</dbReference>
<keyword evidence="3" id="KW-0285">Flavoprotein</keyword>
<dbReference type="PANTHER" id="PTHR43673:SF2">
    <property type="entry name" value="NITROREDUCTASE"/>
    <property type="match status" value="1"/>
</dbReference>
<keyword evidence="4" id="KW-0288">FMN</keyword>
<dbReference type="RefSeq" id="WP_189402965.1">
    <property type="nucleotide sequence ID" value="NZ_BMXA01000010.1"/>
</dbReference>
<organism evidence="7 8">
    <name type="scientific">Arenicella chitinivorans</name>
    <dbReference type="NCBI Taxonomy" id="1329800"/>
    <lineage>
        <taxon>Bacteria</taxon>
        <taxon>Pseudomonadati</taxon>
        <taxon>Pseudomonadota</taxon>
        <taxon>Gammaproteobacteria</taxon>
        <taxon>Arenicellales</taxon>
        <taxon>Arenicellaceae</taxon>
        <taxon>Arenicella</taxon>
    </lineage>
</organism>
<name>A0A918S396_9GAMM</name>
<dbReference type="PANTHER" id="PTHR43673">
    <property type="entry name" value="NAD(P)H NITROREDUCTASE YDGI-RELATED"/>
    <property type="match status" value="1"/>
</dbReference>
<evidence type="ECO:0000256" key="4">
    <source>
        <dbReference type="ARBA" id="ARBA00022643"/>
    </source>
</evidence>
<keyword evidence="8" id="KW-1185">Reference proteome</keyword>
<evidence type="ECO:0000256" key="2">
    <source>
        <dbReference type="ARBA" id="ARBA00007118"/>
    </source>
</evidence>
<dbReference type="InterPro" id="IPR029479">
    <property type="entry name" value="Nitroreductase"/>
</dbReference>
<evidence type="ECO:0000256" key="1">
    <source>
        <dbReference type="ARBA" id="ARBA00001917"/>
    </source>
</evidence>
<sequence>MNLNDAIKQRRSVRAYQDKQVDPELIRKIFSDAQDSPSNCNTQPWHVVVVSGAARDAVEQSMVSDIMAGKTPTPHFTPGDQNLKDEYRKRQIDCAISLYDSVGVKYEEKDKRQQLMLRNWQFFGAPHAAFFSMPKTMSEINAVDMGIYLQTVMLLMTANGLASCPQGALAMYTDKVQELANIPENHAIMFGLSFGYADESNPINQFEVGRANVDDLVEFISEV</sequence>
<gene>
    <name evidence="7" type="primary">nfnB</name>
    <name evidence="7" type="ORF">GCM10008090_34530</name>
</gene>
<evidence type="ECO:0000256" key="3">
    <source>
        <dbReference type="ARBA" id="ARBA00022630"/>
    </source>
</evidence>
<evidence type="ECO:0000256" key="5">
    <source>
        <dbReference type="ARBA" id="ARBA00023002"/>
    </source>
</evidence>
<dbReference type="Gene3D" id="3.40.109.10">
    <property type="entry name" value="NADH Oxidase"/>
    <property type="match status" value="1"/>
</dbReference>
<feature type="domain" description="Nitroreductase" evidence="6">
    <location>
        <begin position="7"/>
        <end position="196"/>
    </location>
</feature>
<keyword evidence="5" id="KW-0560">Oxidoreductase</keyword>
<comment type="cofactor">
    <cofactor evidence="1">
        <name>FMN</name>
        <dbReference type="ChEBI" id="CHEBI:58210"/>
    </cofactor>
</comment>
<dbReference type="AlphaFoldDB" id="A0A918S396"/>
<evidence type="ECO:0000313" key="7">
    <source>
        <dbReference type="EMBL" id="GHA21703.1"/>
    </source>
</evidence>
<reference evidence="7" key="1">
    <citation type="journal article" date="2014" name="Int. J. Syst. Evol. Microbiol.">
        <title>Complete genome sequence of Corynebacterium casei LMG S-19264T (=DSM 44701T), isolated from a smear-ripened cheese.</title>
        <authorList>
            <consortium name="US DOE Joint Genome Institute (JGI-PGF)"/>
            <person name="Walter F."/>
            <person name="Albersmeier A."/>
            <person name="Kalinowski J."/>
            <person name="Ruckert C."/>
        </authorList>
    </citation>
    <scope>NUCLEOTIDE SEQUENCE</scope>
    <source>
        <strain evidence="7">KCTC 12711</strain>
    </source>
</reference>
<accession>A0A918S396</accession>
<dbReference type="GO" id="GO:0016491">
    <property type="term" value="F:oxidoreductase activity"/>
    <property type="evidence" value="ECO:0007669"/>
    <property type="project" value="UniProtKB-KW"/>
</dbReference>
<reference evidence="7" key="2">
    <citation type="submission" date="2020-09" db="EMBL/GenBank/DDBJ databases">
        <authorList>
            <person name="Sun Q."/>
            <person name="Kim S."/>
        </authorList>
    </citation>
    <scope>NUCLEOTIDE SEQUENCE</scope>
    <source>
        <strain evidence="7">KCTC 12711</strain>
    </source>
</reference>
<comment type="similarity">
    <text evidence="2">Belongs to the nitroreductase family.</text>
</comment>
<dbReference type="InterPro" id="IPR000415">
    <property type="entry name" value="Nitroreductase-like"/>
</dbReference>
<dbReference type="EMBL" id="BMXA01000010">
    <property type="protein sequence ID" value="GHA21703.1"/>
    <property type="molecule type" value="Genomic_DNA"/>
</dbReference>
<proteinExistence type="inferred from homology"/>
<protein>
    <submittedName>
        <fullName evidence="7">Nitroreductase NfnB</fullName>
    </submittedName>
</protein>
<comment type="caution">
    <text evidence="7">The sequence shown here is derived from an EMBL/GenBank/DDBJ whole genome shotgun (WGS) entry which is preliminary data.</text>
</comment>